<accession>A0A9W9C4C3</accession>
<dbReference type="OrthoDB" id="3799620at2759"/>
<evidence type="ECO:0000313" key="2">
    <source>
        <dbReference type="EMBL" id="KAJ4344578.1"/>
    </source>
</evidence>
<dbReference type="GeneID" id="80915852"/>
<evidence type="ECO:0000256" key="1">
    <source>
        <dbReference type="SAM" id="MobiDB-lite"/>
    </source>
</evidence>
<sequence length="367" mass="42355">MALCERKHRLIDLDDQVVEPARKKRCEQEVAFARMKQEDGQEELDLCRFFRCPREIRDMVYHSLWKQTPFMLVAWDAEDNDKVFGRIGAKICALYDSWPDIPEGPKQPLPQWLLASKQMLAEGIKQFQDHAVWCVFTPHSLSGVYRLQPLLHPANAKDVIVYLDSLCTVYHLEAYPADIKQKWITGKKSSLETLYSLLLPNEDDEPRLRVLEFRAPVRYLKLDYHPHLYSFFKALEDSSEDEDEEHGVEDQDKNEEDDETGKSSDAVHDDDDPDESADGDIFDLSCLEPPAWISDSLSEFHMRLRYKDIFKDNAELPSAAESMMYDGILKLGSAMIGQNYAFGVFVGLEKKHGADEPCLGQRLEFKR</sequence>
<dbReference type="RefSeq" id="XP_056065030.1">
    <property type="nucleotide sequence ID" value="XM_056221043.1"/>
</dbReference>
<dbReference type="AlphaFoldDB" id="A0A9W9C4C3"/>
<evidence type="ECO:0000313" key="3">
    <source>
        <dbReference type="Proteomes" id="UP001140513"/>
    </source>
</evidence>
<protein>
    <submittedName>
        <fullName evidence="2">Uncharacterized protein</fullName>
    </submittedName>
</protein>
<proteinExistence type="predicted"/>
<feature type="compositionally biased region" description="Acidic residues" evidence="1">
    <location>
        <begin position="239"/>
        <end position="259"/>
    </location>
</feature>
<reference evidence="2" key="1">
    <citation type="submission" date="2022-10" db="EMBL/GenBank/DDBJ databases">
        <title>Tapping the CABI collections for fungal endophytes: first genome assemblies for Collariella, Neodidymelliopsis, Ascochyta clinopodiicola, Didymella pomorum, Didymosphaeria variabile, Neocosmospora piperis and Neocucurbitaria cava.</title>
        <authorList>
            <person name="Hill R."/>
        </authorList>
    </citation>
    <scope>NUCLEOTIDE SEQUENCE</scope>
    <source>
        <strain evidence="2">IMI 356815</strain>
    </source>
</reference>
<feature type="region of interest" description="Disordered" evidence="1">
    <location>
        <begin position="239"/>
        <end position="280"/>
    </location>
</feature>
<feature type="compositionally biased region" description="Acidic residues" evidence="1">
    <location>
        <begin position="268"/>
        <end position="280"/>
    </location>
</feature>
<comment type="caution">
    <text evidence="2">The sequence shown here is derived from an EMBL/GenBank/DDBJ whole genome shotgun (WGS) entry which is preliminary data.</text>
</comment>
<organism evidence="2 3">
    <name type="scientific">Didymosphaeria variabile</name>
    <dbReference type="NCBI Taxonomy" id="1932322"/>
    <lineage>
        <taxon>Eukaryota</taxon>
        <taxon>Fungi</taxon>
        <taxon>Dikarya</taxon>
        <taxon>Ascomycota</taxon>
        <taxon>Pezizomycotina</taxon>
        <taxon>Dothideomycetes</taxon>
        <taxon>Pleosporomycetidae</taxon>
        <taxon>Pleosporales</taxon>
        <taxon>Massarineae</taxon>
        <taxon>Didymosphaeriaceae</taxon>
        <taxon>Didymosphaeria</taxon>
    </lineage>
</organism>
<name>A0A9W9C4C3_9PLEO</name>
<keyword evidence="3" id="KW-1185">Reference proteome</keyword>
<gene>
    <name evidence="2" type="ORF">N0V89_012322</name>
</gene>
<dbReference type="EMBL" id="JAPEUX010000010">
    <property type="protein sequence ID" value="KAJ4344578.1"/>
    <property type="molecule type" value="Genomic_DNA"/>
</dbReference>
<dbReference type="Proteomes" id="UP001140513">
    <property type="component" value="Unassembled WGS sequence"/>
</dbReference>